<proteinExistence type="predicted"/>
<evidence type="ECO:0000256" key="1">
    <source>
        <dbReference type="SAM" id="MobiDB-lite"/>
    </source>
</evidence>
<feature type="compositionally biased region" description="Gly residues" evidence="1">
    <location>
        <begin position="61"/>
        <end position="71"/>
    </location>
</feature>
<dbReference type="GeneID" id="92006541"/>
<protein>
    <submittedName>
        <fullName evidence="2">Uncharacterized protein</fullName>
    </submittedName>
</protein>
<evidence type="ECO:0000313" key="2">
    <source>
        <dbReference type="EMBL" id="KAL0263476.1"/>
    </source>
</evidence>
<evidence type="ECO:0000313" key="3">
    <source>
        <dbReference type="Proteomes" id="UP001430584"/>
    </source>
</evidence>
<comment type="caution">
    <text evidence="2">The sequence shown here is derived from an EMBL/GenBank/DDBJ whole genome shotgun (WGS) entry which is preliminary data.</text>
</comment>
<dbReference type="EMBL" id="JAJVCZ030000002">
    <property type="protein sequence ID" value="KAL0263476.1"/>
    <property type="molecule type" value="Genomic_DNA"/>
</dbReference>
<keyword evidence="3" id="KW-1185">Reference proteome</keyword>
<dbReference type="Proteomes" id="UP001430584">
    <property type="component" value="Unassembled WGS sequence"/>
</dbReference>
<feature type="region of interest" description="Disordered" evidence="1">
    <location>
        <begin position="37"/>
        <end position="72"/>
    </location>
</feature>
<organism evidence="2 3">
    <name type="scientific">Diplodia seriata</name>
    <dbReference type="NCBI Taxonomy" id="420778"/>
    <lineage>
        <taxon>Eukaryota</taxon>
        <taxon>Fungi</taxon>
        <taxon>Dikarya</taxon>
        <taxon>Ascomycota</taxon>
        <taxon>Pezizomycotina</taxon>
        <taxon>Dothideomycetes</taxon>
        <taxon>Dothideomycetes incertae sedis</taxon>
        <taxon>Botryosphaeriales</taxon>
        <taxon>Botryosphaeriaceae</taxon>
        <taxon>Diplodia</taxon>
    </lineage>
</organism>
<dbReference type="RefSeq" id="XP_066636505.1">
    <property type="nucleotide sequence ID" value="XM_066773938.1"/>
</dbReference>
<gene>
    <name evidence="2" type="ORF">SLS55_002456</name>
</gene>
<accession>A0ABR3CT66</accession>
<sequence length="117" mass="12686">MQGACMAQEVILERKEEIELGSPEVCSGEMLRVEEQDDGRGIKSSLHGARVAARSRVEENGAGGNEGGGKKALGYTQADTIFQDRRASWGRYGGRKHLDLNDFMAVSLEEIADDSKG</sequence>
<reference evidence="2 3" key="1">
    <citation type="submission" date="2024-02" db="EMBL/GenBank/DDBJ databases">
        <title>De novo assembly and annotation of 12 fungi associated with fruit tree decline syndrome in Ontario, Canada.</title>
        <authorList>
            <person name="Sulman M."/>
            <person name="Ellouze W."/>
            <person name="Ilyukhin E."/>
        </authorList>
    </citation>
    <scope>NUCLEOTIDE SEQUENCE [LARGE SCALE GENOMIC DNA]</scope>
    <source>
        <strain evidence="2 3">FDS-637</strain>
    </source>
</reference>
<name>A0ABR3CT66_9PEZI</name>